<dbReference type="Pfam" id="PF00535">
    <property type="entry name" value="Glycos_transf_2"/>
    <property type="match status" value="1"/>
</dbReference>
<proteinExistence type="predicted"/>
<dbReference type="RefSeq" id="WP_146520836.1">
    <property type="nucleotide sequence ID" value="NZ_CP151726.1"/>
</dbReference>
<name>A0A5C6AR60_9BACT</name>
<reference evidence="2 3" key="1">
    <citation type="submission" date="2019-02" db="EMBL/GenBank/DDBJ databases">
        <title>Deep-cultivation of Planctomycetes and their phenomic and genomic characterization uncovers novel biology.</title>
        <authorList>
            <person name="Wiegand S."/>
            <person name="Jogler M."/>
            <person name="Boedeker C."/>
            <person name="Pinto D."/>
            <person name="Vollmers J."/>
            <person name="Rivas-Marin E."/>
            <person name="Kohn T."/>
            <person name="Peeters S.H."/>
            <person name="Heuer A."/>
            <person name="Rast P."/>
            <person name="Oberbeckmann S."/>
            <person name="Bunk B."/>
            <person name="Jeske O."/>
            <person name="Meyerdierks A."/>
            <person name="Storesund J.E."/>
            <person name="Kallscheuer N."/>
            <person name="Luecker S."/>
            <person name="Lage O.M."/>
            <person name="Pohl T."/>
            <person name="Merkel B.J."/>
            <person name="Hornburger P."/>
            <person name="Mueller R.-W."/>
            <person name="Bruemmer F."/>
            <person name="Labrenz M."/>
            <person name="Spormann A.M."/>
            <person name="Op Den Camp H."/>
            <person name="Overmann J."/>
            <person name="Amann R."/>
            <person name="Jetten M.S.M."/>
            <person name="Mascher T."/>
            <person name="Medema M.H."/>
            <person name="Devos D.P."/>
            <person name="Kaster A.-K."/>
            <person name="Ovreas L."/>
            <person name="Rohde M."/>
            <person name="Galperin M.Y."/>
            <person name="Jogler C."/>
        </authorList>
    </citation>
    <scope>NUCLEOTIDE SEQUENCE [LARGE SCALE GENOMIC DNA]</scope>
    <source>
        <strain evidence="2 3">Pla52n</strain>
    </source>
</reference>
<dbReference type="EMBL" id="SJPN01000004">
    <property type="protein sequence ID" value="TWU02523.1"/>
    <property type="molecule type" value="Genomic_DNA"/>
</dbReference>
<dbReference type="AlphaFoldDB" id="A0A5C6AR60"/>
<dbReference type="Gene3D" id="3.90.550.10">
    <property type="entry name" value="Spore Coat Polysaccharide Biosynthesis Protein SpsA, Chain A"/>
    <property type="match status" value="1"/>
</dbReference>
<protein>
    <submittedName>
        <fullName evidence="2">Undecaprenyl-phosphate 4-deoxy-4-formamido-L-arabinose transferase</fullName>
        <ecNumber evidence="2">2.4.2.53</ecNumber>
    </submittedName>
</protein>
<dbReference type="Proteomes" id="UP000320176">
    <property type="component" value="Unassembled WGS sequence"/>
</dbReference>
<dbReference type="OrthoDB" id="9810303at2"/>
<gene>
    <name evidence="2" type="primary">arnC_2</name>
    <name evidence="2" type="ORF">Pla52n_35730</name>
</gene>
<keyword evidence="2" id="KW-0328">Glycosyltransferase</keyword>
<evidence type="ECO:0000313" key="3">
    <source>
        <dbReference type="Proteomes" id="UP000320176"/>
    </source>
</evidence>
<dbReference type="InterPro" id="IPR029044">
    <property type="entry name" value="Nucleotide-diphossugar_trans"/>
</dbReference>
<evidence type="ECO:0000313" key="2">
    <source>
        <dbReference type="EMBL" id="TWU02523.1"/>
    </source>
</evidence>
<dbReference type="EC" id="2.4.2.53" evidence="2"/>
<dbReference type="InterPro" id="IPR050256">
    <property type="entry name" value="Glycosyltransferase_2"/>
</dbReference>
<evidence type="ECO:0000259" key="1">
    <source>
        <dbReference type="Pfam" id="PF00535"/>
    </source>
</evidence>
<dbReference type="SUPFAM" id="SSF53448">
    <property type="entry name" value="Nucleotide-diphospho-sugar transferases"/>
    <property type="match status" value="1"/>
</dbReference>
<dbReference type="GO" id="GO:0099621">
    <property type="term" value="F:undecaprenyl-phosphate 4-deoxy-4-formamido-L-arabinose transferase activity"/>
    <property type="evidence" value="ECO:0007669"/>
    <property type="project" value="UniProtKB-EC"/>
</dbReference>
<dbReference type="InterPro" id="IPR001173">
    <property type="entry name" value="Glyco_trans_2-like"/>
</dbReference>
<dbReference type="PANTHER" id="PTHR48090">
    <property type="entry name" value="UNDECAPRENYL-PHOSPHATE 4-DEOXY-4-FORMAMIDO-L-ARABINOSE TRANSFERASE-RELATED"/>
    <property type="match status" value="1"/>
</dbReference>
<feature type="domain" description="Glycosyltransferase 2-like" evidence="1">
    <location>
        <begin position="40"/>
        <end position="176"/>
    </location>
</feature>
<keyword evidence="3" id="KW-1185">Reference proteome</keyword>
<dbReference type="CDD" id="cd04179">
    <property type="entry name" value="DPM_DPG-synthase_like"/>
    <property type="match status" value="1"/>
</dbReference>
<dbReference type="PANTHER" id="PTHR48090:SF7">
    <property type="entry name" value="RFBJ PROTEIN"/>
    <property type="match status" value="1"/>
</dbReference>
<comment type="caution">
    <text evidence="2">The sequence shown here is derived from an EMBL/GenBank/DDBJ whole genome shotgun (WGS) entry which is preliminary data.</text>
</comment>
<sequence length="266" mass="29848">MSNAAHYWSRDYVAQMQALLGPDACRKLAIYELPDSFLLSVIVPVYNERDTVAGVVERLASTGIPMQVILVDDGSQDGTGDVLEGLADGQGVLACRHERNLGKGAAIRTALGSVKGDLVVIQDADREYDPSDFRYLIQPLLSGEADVAYGTRYGHYDRQLSPWWHQAVNGLITWLASIAIGIRLSDVETCYKMVPREHLAAIESDLRENRFGIEIELTARLARRGLRFTERPIRYQHRWYGEGKKIGWKDGVGALWCILKYGLLRR</sequence>
<organism evidence="2 3">
    <name type="scientific">Stieleria varia</name>
    <dbReference type="NCBI Taxonomy" id="2528005"/>
    <lineage>
        <taxon>Bacteria</taxon>
        <taxon>Pseudomonadati</taxon>
        <taxon>Planctomycetota</taxon>
        <taxon>Planctomycetia</taxon>
        <taxon>Pirellulales</taxon>
        <taxon>Pirellulaceae</taxon>
        <taxon>Stieleria</taxon>
    </lineage>
</organism>
<keyword evidence="2" id="KW-0808">Transferase</keyword>
<accession>A0A5C6AR60</accession>